<keyword evidence="1" id="KW-1133">Transmembrane helix</keyword>
<feature type="transmembrane region" description="Helical" evidence="1">
    <location>
        <begin position="15"/>
        <end position="37"/>
    </location>
</feature>
<dbReference type="EMBL" id="UINC01028720">
    <property type="protein sequence ID" value="SVB10206.1"/>
    <property type="molecule type" value="Genomic_DNA"/>
</dbReference>
<keyword evidence="1" id="KW-0472">Membrane</keyword>
<name>A0A382B8U5_9ZZZZ</name>
<keyword evidence="1" id="KW-0812">Transmembrane</keyword>
<protein>
    <submittedName>
        <fullName evidence="2">Uncharacterized protein</fullName>
    </submittedName>
</protein>
<evidence type="ECO:0000313" key="2">
    <source>
        <dbReference type="EMBL" id="SVB10206.1"/>
    </source>
</evidence>
<organism evidence="2">
    <name type="scientific">marine metagenome</name>
    <dbReference type="NCBI Taxonomy" id="408172"/>
    <lineage>
        <taxon>unclassified sequences</taxon>
        <taxon>metagenomes</taxon>
        <taxon>ecological metagenomes</taxon>
    </lineage>
</organism>
<gene>
    <name evidence="2" type="ORF">METZ01_LOCUS163060</name>
</gene>
<evidence type="ECO:0000256" key="1">
    <source>
        <dbReference type="SAM" id="Phobius"/>
    </source>
</evidence>
<feature type="non-terminal residue" evidence="2">
    <location>
        <position position="78"/>
    </location>
</feature>
<sequence length="78" mass="8809">MIERTEQDEKKKSRLGSFVGFFLIIVLVVSSAGLFWLSNQSMDQKTLSSLDSMVDNLNGHVLLEFLDYSIETTVPLLI</sequence>
<accession>A0A382B8U5</accession>
<dbReference type="AlphaFoldDB" id="A0A382B8U5"/>
<proteinExistence type="predicted"/>
<reference evidence="2" key="1">
    <citation type="submission" date="2018-05" db="EMBL/GenBank/DDBJ databases">
        <authorList>
            <person name="Lanie J.A."/>
            <person name="Ng W.-L."/>
            <person name="Kazmierczak K.M."/>
            <person name="Andrzejewski T.M."/>
            <person name="Davidsen T.M."/>
            <person name="Wayne K.J."/>
            <person name="Tettelin H."/>
            <person name="Glass J.I."/>
            <person name="Rusch D."/>
            <person name="Podicherti R."/>
            <person name="Tsui H.-C.T."/>
            <person name="Winkler M.E."/>
        </authorList>
    </citation>
    <scope>NUCLEOTIDE SEQUENCE</scope>
</reference>